<gene>
    <name evidence="2" type="ORF">CXG81DRAFT_18054</name>
</gene>
<dbReference type="EMBL" id="ML014147">
    <property type="protein sequence ID" value="RKP02306.1"/>
    <property type="molecule type" value="Genomic_DNA"/>
</dbReference>
<dbReference type="AlphaFoldDB" id="A0A4P9XAE8"/>
<sequence>MKTALDPITFILRVPHVARRHENAAPPADLCADSRGIPFQTVIRAATRSNMEVSMTKEEYDEAVHHHPCYYCHPVNGTTHQNGLNRVDPSLHYTVDNVVACYGLCILMKSQLTMEQFLQHCTKIADHTRDRDLSMYDGILRKRRPLMRRSLCSCAPTPQREDANDDERHDPPKDASDDADPSGDVPPAETADLPEGLWKNIFLRERQRREVWARYKAAEHQDDETGDPPVSDDE</sequence>
<name>A0A4P9XAE8_9FUNG</name>
<protein>
    <submittedName>
        <fullName evidence="2">Uncharacterized protein</fullName>
    </submittedName>
</protein>
<feature type="region of interest" description="Disordered" evidence="1">
    <location>
        <begin position="151"/>
        <end position="193"/>
    </location>
</feature>
<dbReference type="Gene3D" id="3.30.40.220">
    <property type="match status" value="1"/>
</dbReference>
<evidence type="ECO:0000313" key="2">
    <source>
        <dbReference type="EMBL" id="RKP02306.1"/>
    </source>
</evidence>
<evidence type="ECO:0000313" key="3">
    <source>
        <dbReference type="Proteomes" id="UP000274922"/>
    </source>
</evidence>
<accession>A0A4P9XAE8</accession>
<feature type="compositionally biased region" description="Basic and acidic residues" evidence="1">
    <location>
        <begin position="159"/>
        <end position="176"/>
    </location>
</feature>
<reference evidence="3" key="1">
    <citation type="journal article" date="2018" name="Nat. Microbiol.">
        <title>Leveraging single-cell genomics to expand the fungal tree of life.</title>
        <authorList>
            <person name="Ahrendt S.R."/>
            <person name="Quandt C.A."/>
            <person name="Ciobanu D."/>
            <person name="Clum A."/>
            <person name="Salamov A."/>
            <person name="Andreopoulos B."/>
            <person name="Cheng J.F."/>
            <person name="Woyke T."/>
            <person name="Pelin A."/>
            <person name="Henrissat B."/>
            <person name="Reynolds N.K."/>
            <person name="Benny G.L."/>
            <person name="Smith M.E."/>
            <person name="James T.Y."/>
            <person name="Grigoriev I.V."/>
        </authorList>
    </citation>
    <scope>NUCLEOTIDE SEQUENCE [LARGE SCALE GENOMIC DNA]</scope>
    <source>
        <strain evidence="3">ATCC 52028</strain>
    </source>
</reference>
<dbReference type="Proteomes" id="UP000274922">
    <property type="component" value="Unassembled WGS sequence"/>
</dbReference>
<dbReference type="OrthoDB" id="409543at2759"/>
<keyword evidence="3" id="KW-1185">Reference proteome</keyword>
<proteinExistence type="predicted"/>
<evidence type="ECO:0000256" key="1">
    <source>
        <dbReference type="SAM" id="MobiDB-lite"/>
    </source>
</evidence>
<organism evidence="2 3">
    <name type="scientific">Caulochytrium protostelioides</name>
    <dbReference type="NCBI Taxonomy" id="1555241"/>
    <lineage>
        <taxon>Eukaryota</taxon>
        <taxon>Fungi</taxon>
        <taxon>Fungi incertae sedis</taxon>
        <taxon>Chytridiomycota</taxon>
        <taxon>Chytridiomycota incertae sedis</taxon>
        <taxon>Chytridiomycetes</taxon>
        <taxon>Caulochytriales</taxon>
        <taxon>Caulochytriaceae</taxon>
        <taxon>Caulochytrium</taxon>
    </lineage>
</organism>